<dbReference type="InterPro" id="IPR016186">
    <property type="entry name" value="C-type_lectin-like/link_sf"/>
</dbReference>
<evidence type="ECO:0000259" key="1">
    <source>
        <dbReference type="PROSITE" id="PS50041"/>
    </source>
</evidence>
<evidence type="ECO:0000313" key="2">
    <source>
        <dbReference type="Ensembl" id="ENSSPAP00000007969.1"/>
    </source>
</evidence>
<proteinExistence type="predicted"/>
<dbReference type="InterPro" id="IPR016187">
    <property type="entry name" value="CTDL_fold"/>
</dbReference>
<dbReference type="AlphaFoldDB" id="A0A3B4ZP06"/>
<dbReference type="SUPFAM" id="SSF56436">
    <property type="entry name" value="C-type lectin-like"/>
    <property type="match status" value="1"/>
</dbReference>
<accession>A0A3B4ZP06</accession>
<dbReference type="Ensembl" id="ENSSPAT00000008123.1">
    <property type="protein sequence ID" value="ENSSPAP00000007969.1"/>
    <property type="gene ID" value="ENSSPAG00000006048.1"/>
</dbReference>
<dbReference type="GeneTree" id="ENSGT00940000162818"/>
<dbReference type="PANTHER" id="PTHR22803">
    <property type="entry name" value="MANNOSE, PHOSPHOLIPASE, LECTIN RECEPTOR RELATED"/>
    <property type="match status" value="1"/>
</dbReference>
<dbReference type="InterPro" id="IPR001304">
    <property type="entry name" value="C-type_lectin-like"/>
</dbReference>
<protein>
    <recommendedName>
        <fullName evidence="1">C-type lectin domain-containing protein</fullName>
    </recommendedName>
</protein>
<organism evidence="2">
    <name type="scientific">Stegastes partitus</name>
    <name type="common">bicolor damselfish</name>
    <dbReference type="NCBI Taxonomy" id="144197"/>
    <lineage>
        <taxon>Eukaryota</taxon>
        <taxon>Metazoa</taxon>
        <taxon>Chordata</taxon>
        <taxon>Craniata</taxon>
        <taxon>Vertebrata</taxon>
        <taxon>Euteleostomi</taxon>
        <taxon>Actinopterygii</taxon>
        <taxon>Neopterygii</taxon>
        <taxon>Teleostei</taxon>
        <taxon>Neoteleostei</taxon>
        <taxon>Acanthomorphata</taxon>
        <taxon>Ovalentaria</taxon>
        <taxon>Pomacentridae</taxon>
        <taxon>Stegastes</taxon>
    </lineage>
</organism>
<dbReference type="SMART" id="SM00034">
    <property type="entry name" value="CLECT"/>
    <property type="match status" value="1"/>
</dbReference>
<dbReference type="Pfam" id="PF00059">
    <property type="entry name" value="Lectin_C"/>
    <property type="match status" value="1"/>
</dbReference>
<dbReference type="InterPro" id="IPR050111">
    <property type="entry name" value="C-type_lectin/snaclec_domain"/>
</dbReference>
<reference evidence="2" key="1">
    <citation type="submission" date="2023-09" db="UniProtKB">
        <authorList>
            <consortium name="Ensembl"/>
        </authorList>
    </citation>
    <scope>IDENTIFICATION</scope>
</reference>
<name>A0A3B4ZP06_9TELE</name>
<feature type="domain" description="C-type lectin" evidence="1">
    <location>
        <begin position="54"/>
        <end position="161"/>
    </location>
</feature>
<dbReference type="PROSITE" id="PS50041">
    <property type="entry name" value="C_TYPE_LECTIN_2"/>
    <property type="match status" value="1"/>
</dbReference>
<dbReference type="Gene3D" id="3.10.100.10">
    <property type="entry name" value="Mannose-Binding Protein A, subunit A"/>
    <property type="match status" value="1"/>
</dbReference>
<sequence>QFVTSPLDAFLVCWYASFGKVSHKATQLRQLRSNISSKAVFSDRGSCPMFWYSFNGRCYKYLASPMSWADAQLHCMSLRANLVSIHSQQEQNFVNSLIRNFDPAVRFTWIGLNDIYKEGRWMWSDASQSVNVYNVSILCSDICEALCTVICFCRFETRNWHQEQLLCPVAIL</sequence>